<dbReference type="CDD" id="cd04254">
    <property type="entry name" value="AAK_UMPK-PyrH-Ec"/>
    <property type="match status" value="1"/>
</dbReference>
<reference evidence="13 16" key="2">
    <citation type="submission" date="2023-02" db="EMBL/GenBank/DDBJ databases">
        <authorList>
            <person name="Maleckis M."/>
        </authorList>
    </citation>
    <scope>NUCLEOTIDE SEQUENCE [LARGE SCALE GENOMIC DNA]</scope>
    <source>
        <strain evidence="13 16">P8-A2</strain>
    </source>
</reference>
<evidence type="ECO:0000313" key="14">
    <source>
        <dbReference type="EMBL" id="SFG14355.1"/>
    </source>
</evidence>
<dbReference type="NCBIfam" id="TIGR02075">
    <property type="entry name" value="pyrH_bact"/>
    <property type="match status" value="1"/>
</dbReference>
<dbReference type="HAMAP" id="MF_01220_B">
    <property type="entry name" value="PyrH_B"/>
    <property type="match status" value="1"/>
</dbReference>
<dbReference type="OrthoDB" id="9807458at2"/>
<keyword evidence="9 11" id="KW-0665">Pyrimidine biosynthesis</keyword>
<dbReference type="EMBL" id="FONR01000016">
    <property type="protein sequence ID" value="SFG14355.1"/>
    <property type="molecule type" value="Genomic_DNA"/>
</dbReference>
<feature type="region of interest" description="Involved in allosteric activation by GTP" evidence="11">
    <location>
        <begin position="32"/>
        <end position="37"/>
    </location>
</feature>
<evidence type="ECO:0000259" key="12">
    <source>
        <dbReference type="Pfam" id="PF00696"/>
    </source>
</evidence>
<dbReference type="InterPro" id="IPR015963">
    <property type="entry name" value="Uridylate_kinase_bac"/>
</dbReference>
<dbReference type="EC" id="2.7.4.22" evidence="11"/>
<dbReference type="InterPro" id="IPR036393">
    <property type="entry name" value="AceGlu_kinase-like_sf"/>
</dbReference>
<feature type="binding site" evidence="11">
    <location>
        <position position="67"/>
    </location>
    <ligand>
        <name>ATP</name>
        <dbReference type="ChEBI" id="CHEBI:30616"/>
    </ligand>
</feature>
<feature type="binding site" evidence="11">
    <location>
        <begin position="147"/>
        <end position="154"/>
    </location>
    <ligand>
        <name>UMP</name>
        <dbReference type="ChEBI" id="CHEBI:57865"/>
    </ligand>
</feature>
<dbReference type="UniPathway" id="UPA00159">
    <property type="reaction ID" value="UER00275"/>
</dbReference>
<gene>
    <name evidence="11 13" type="primary">pyrH</name>
    <name evidence="13" type="ORF">PU648_17855</name>
    <name evidence="14" type="ORF">SAMN02787118_116108</name>
</gene>
<dbReference type="PANTHER" id="PTHR42833:SF4">
    <property type="entry name" value="URIDYLATE KINASE PUMPKIN, CHLOROPLASTIC"/>
    <property type="match status" value="1"/>
</dbReference>
<comment type="activity regulation">
    <text evidence="11">Allosterically activated by GTP. Inhibited by UTP.</text>
</comment>
<organism evidence="14 15">
    <name type="scientific">Streptomyces mirabilis</name>
    <dbReference type="NCBI Taxonomy" id="68239"/>
    <lineage>
        <taxon>Bacteria</taxon>
        <taxon>Bacillati</taxon>
        <taxon>Actinomycetota</taxon>
        <taxon>Actinomycetes</taxon>
        <taxon>Kitasatosporales</taxon>
        <taxon>Streptomycetaceae</taxon>
        <taxon>Streptomyces</taxon>
    </lineage>
</organism>
<evidence type="ECO:0000256" key="3">
    <source>
        <dbReference type="ARBA" id="ARBA00007614"/>
    </source>
</evidence>
<evidence type="ECO:0000256" key="10">
    <source>
        <dbReference type="ARBA" id="ARBA00047767"/>
    </source>
</evidence>
<name>A0A1I2PDY5_9ACTN</name>
<dbReference type="AlphaFoldDB" id="A0A1I2PDY5"/>
<dbReference type="Proteomes" id="UP001257627">
    <property type="component" value="Unassembled WGS sequence"/>
</dbReference>
<keyword evidence="16" id="KW-1185">Reference proteome</keyword>
<dbReference type="PANTHER" id="PTHR42833">
    <property type="entry name" value="URIDYLATE KINASE"/>
    <property type="match status" value="1"/>
</dbReference>
<dbReference type="GO" id="GO:0005737">
    <property type="term" value="C:cytoplasm"/>
    <property type="evidence" value="ECO:0007669"/>
    <property type="project" value="UniProtKB-SubCell"/>
</dbReference>
<evidence type="ECO:0000313" key="13">
    <source>
        <dbReference type="EMBL" id="MDU8994162.1"/>
    </source>
</evidence>
<evidence type="ECO:0000256" key="7">
    <source>
        <dbReference type="ARBA" id="ARBA00022777"/>
    </source>
</evidence>
<feature type="binding site" evidence="11">
    <location>
        <begin position="24"/>
        <end position="27"/>
    </location>
    <ligand>
        <name>ATP</name>
        <dbReference type="ChEBI" id="CHEBI:30616"/>
    </ligand>
</feature>
<comment type="subunit">
    <text evidence="11">Homohexamer.</text>
</comment>
<evidence type="ECO:0000256" key="5">
    <source>
        <dbReference type="ARBA" id="ARBA00022679"/>
    </source>
</evidence>
<evidence type="ECO:0000313" key="15">
    <source>
        <dbReference type="Proteomes" id="UP000181942"/>
    </source>
</evidence>
<feature type="binding site" evidence="11">
    <location>
        <position position="184"/>
    </location>
    <ligand>
        <name>ATP</name>
        <dbReference type="ChEBI" id="CHEBI:30616"/>
    </ligand>
</feature>
<dbReference type="RefSeq" id="WP_054235346.1">
    <property type="nucleotide sequence ID" value="NZ_BMUQ01000017.1"/>
</dbReference>
<evidence type="ECO:0000256" key="2">
    <source>
        <dbReference type="ARBA" id="ARBA00004791"/>
    </source>
</evidence>
<dbReference type="InterPro" id="IPR001048">
    <property type="entry name" value="Asp/Glu/Uridylate_kinase"/>
</dbReference>
<accession>A0A1I2PDY5</accession>
<dbReference type="Proteomes" id="UP000181942">
    <property type="component" value="Unassembled WGS sequence"/>
</dbReference>
<feature type="binding site" evidence="11">
    <location>
        <position position="175"/>
    </location>
    <ligand>
        <name>ATP</name>
        <dbReference type="ChEBI" id="CHEBI:30616"/>
    </ligand>
</feature>
<evidence type="ECO:0000256" key="8">
    <source>
        <dbReference type="ARBA" id="ARBA00022840"/>
    </source>
</evidence>
<keyword evidence="5 11" id="KW-0808">Transferase</keyword>
<comment type="pathway">
    <text evidence="2 11">Pyrimidine metabolism; CTP biosynthesis via de novo pathway; UDP from UMP (UMPK route): step 1/1.</text>
</comment>
<comment type="subcellular location">
    <subcellularLocation>
        <location evidence="1 11">Cytoplasm</location>
    </subcellularLocation>
</comment>
<dbReference type="EMBL" id="JARAKF010000001">
    <property type="protein sequence ID" value="MDU8994162.1"/>
    <property type="molecule type" value="Genomic_DNA"/>
</dbReference>
<dbReference type="GeneID" id="94001240"/>
<keyword evidence="4 11" id="KW-0963">Cytoplasm</keyword>
<feature type="binding site" evidence="11">
    <location>
        <position position="66"/>
    </location>
    <ligand>
        <name>UMP</name>
        <dbReference type="ChEBI" id="CHEBI:57865"/>
    </ligand>
</feature>
<feature type="binding site" evidence="11">
    <location>
        <position position="86"/>
    </location>
    <ligand>
        <name>UMP</name>
        <dbReference type="ChEBI" id="CHEBI:57865"/>
    </ligand>
</feature>
<proteinExistence type="inferred from homology"/>
<comment type="similarity">
    <text evidence="3 11">Belongs to the UMP kinase family.</text>
</comment>
<keyword evidence="6 11" id="KW-0547">Nucleotide-binding</keyword>
<dbReference type="GO" id="GO:0033862">
    <property type="term" value="F:UMP kinase activity"/>
    <property type="evidence" value="ECO:0007669"/>
    <property type="project" value="UniProtKB-EC"/>
</dbReference>
<dbReference type="GO" id="GO:0044210">
    <property type="term" value="P:'de novo' CTP biosynthetic process"/>
    <property type="evidence" value="ECO:0007669"/>
    <property type="project" value="UniProtKB-UniRule"/>
</dbReference>
<dbReference type="GO" id="GO:0006225">
    <property type="term" value="P:UDP biosynthetic process"/>
    <property type="evidence" value="ECO:0007669"/>
    <property type="project" value="TreeGrafter"/>
</dbReference>
<feature type="binding site" evidence="11">
    <location>
        <position position="181"/>
    </location>
    <ligand>
        <name>ATP</name>
        <dbReference type="ChEBI" id="CHEBI:30616"/>
    </ligand>
</feature>
<evidence type="ECO:0000256" key="6">
    <source>
        <dbReference type="ARBA" id="ARBA00022741"/>
    </source>
</evidence>
<evidence type="ECO:0000313" key="16">
    <source>
        <dbReference type="Proteomes" id="UP001257627"/>
    </source>
</evidence>
<dbReference type="Gene3D" id="3.40.1160.10">
    <property type="entry name" value="Acetylglutamate kinase-like"/>
    <property type="match status" value="1"/>
</dbReference>
<comment type="caution">
    <text evidence="11">Lacks conserved residue(s) required for the propagation of feature annotation.</text>
</comment>
<comment type="function">
    <text evidence="11">Catalyzes the reversible phosphorylation of UMP to UDP.</text>
</comment>
<evidence type="ECO:0000256" key="9">
    <source>
        <dbReference type="ARBA" id="ARBA00022975"/>
    </source>
</evidence>
<dbReference type="Pfam" id="PF00696">
    <property type="entry name" value="AA_kinase"/>
    <property type="match status" value="1"/>
</dbReference>
<keyword evidence="7 11" id="KW-0418">Kinase</keyword>
<keyword evidence="11" id="KW-0021">Allosteric enzyme</keyword>
<reference evidence="14 15" key="1">
    <citation type="submission" date="2016-10" db="EMBL/GenBank/DDBJ databases">
        <authorList>
            <person name="de Groot N.N."/>
        </authorList>
    </citation>
    <scope>NUCLEOTIDE SEQUENCE [LARGE SCALE GENOMIC DNA]</scope>
    <source>
        <strain evidence="14 15">OK461</strain>
    </source>
</reference>
<evidence type="ECO:0000256" key="4">
    <source>
        <dbReference type="ARBA" id="ARBA00022490"/>
    </source>
</evidence>
<dbReference type="GO" id="GO:0005524">
    <property type="term" value="F:ATP binding"/>
    <property type="evidence" value="ECO:0007669"/>
    <property type="project" value="UniProtKB-KW"/>
</dbReference>
<keyword evidence="8 11" id="KW-0067">ATP-binding</keyword>
<dbReference type="FunFam" id="3.40.1160.10:FF:000001">
    <property type="entry name" value="Uridylate kinase"/>
    <property type="match status" value="1"/>
</dbReference>
<sequence length="256" mass="27154">MTTTQADKGEKTDDGKGAGRFLLKLSGEAFAGGGGLGVDPDVVHKIAREIAAVVRGGAQIAVVIGGGNFFRGAELQQRGMDRARSDYMGMLGTVMNCLALQDFLEKEGIDSRVQTAITMGQVAEPYIPLRAVRHLEKGRVVIFGAGMGMPYFSTDTTAAQRALEIDAEALLMGKNGVDGVYDSDPKTNPEAVKFDSLGYGEVITRDLKVADMTAITLCRDNKLPILVFELLAEGNIARAVKGEKIGTLVGDQSGRA</sequence>
<dbReference type="PIRSF" id="PIRSF005650">
    <property type="entry name" value="Uridylate_kin"/>
    <property type="match status" value="1"/>
</dbReference>
<dbReference type="InterPro" id="IPR011817">
    <property type="entry name" value="Uridylate_kinase"/>
</dbReference>
<evidence type="ECO:0000256" key="1">
    <source>
        <dbReference type="ARBA" id="ARBA00004496"/>
    </source>
</evidence>
<protein>
    <recommendedName>
        <fullName evidence="11">Uridylate kinase</fullName>
        <shortName evidence="11">UK</shortName>
        <ecNumber evidence="11">2.7.4.22</ecNumber>
    </recommendedName>
    <alternativeName>
        <fullName evidence="11">Uridine monophosphate kinase</fullName>
        <shortName evidence="11">UMP kinase</shortName>
        <shortName evidence="11">UMPK</shortName>
    </alternativeName>
</protein>
<comment type="catalytic activity">
    <reaction evidence="10 11">
        <text>UMP + ATP = UDP + ADP</text>
        <dbReference type="Rhea" id="RHEA:24400"/>
        <dbReference type="ChEBI" id="CHEBI:30616"/>
        <dbReference type="ChEBI" id="CHEBI:57865"/>
        <dbReference type="ChEBI" id="CHEBI:58223"/>
        <dbReference type="ChEBI" id="CHEBI:456216"/>
        <dbReference type="EC" id="2.7.4.22"/>
    </reaction>
</comment>
<evidence type="ECO:0000256" key="11">
    <source>
        <dbReference type="HAMAP-Rule" id="MF_01220"/>
    </source>
</evidence>
<feature type="binding site" evidence="11">
    <location>
        <position position="71"/>
    </location>
    <ligand>
        <name>ATP</name>
        <dbReference type="ChEBI" id="CHEBI:30616"/>
    </ligand>
</feature>
<feature type="domain" description="Aspartate/glutamate/uridylate kinase" evidence="12">
    <location>
        <begin position="20"/>
        <end position="228"/>
    </location>
</feature>
<dbReference type="SUPFAM" id="SSF53633">
    <property type="entry name" value="Carbamate kinase-like"/>
    <property type="match status" value="1"/>
</dbReference>
<dbReference type="STRING" id="68239.GCA_000745715_05161"/>